<name>A0A914HDB6_GLORO</name>
<dbReference type="WBParaSite" id="Gr19_v10_g16454.t1">
    <property type="protein sequence ID" value="Gr19_v10_g16454.t1"/>
    <property type="gene ID" value="Gr19_v10_g16454"/>
</dbReference>
<evidence type="ECO:0000313" key="3">
    <source>
        <dbReference type="WBParaSite" id="Gr19_v10_g16454.t1"/>
    </source>
</evidence>
<proteinExistence type="predicted"/>
<protein>
    <submittedName>
        <fullName evidence="3">Uncharacterized protein</fullName>
    </submittedName>
</protein>
<organism evidence="2 3">
    <name type="scientific">Globodera rostochiensis</name>
    <name type="common">Golden nematode worm</name>
    <name type="synonym">Heterodera rostochiensis</name>
    <dbReference type="NCBI Taxonomy" id="31243"/>
    <lineage>
        <taxon>Eukaryota</taxon>
        <taxon>Metazoa</taxon>
        <taxon>Ecdysozoa</taxon>
        <taxon>Nematoda</taxon>
        <taxon>Chromadorea</taxon>
        <taxon>Rhabditida</taxon>
        <taxon>Tylenchina</taxon>
        <taxon>Tylenchomorpha</taxon>
        <taxon>Tylenchoidea</taxon>
        <taxon>Heteroderidae</taxon>
        <taxon>Heteroderinae</taxon>
        <taxon>Globodera</taxon>
    </lineage>
</organism>
<evidence type="ECO:0000313" key="2">
    <source>
        <dbReference type="Proteomes" id="UP000887572"/>
    </source>
</evidence>
<dbReference type="Proteomes" id="UP000887572">
    <property type="component" value="Unplaced"/>
</dbReference>
<evidence type="ECO:0000256" key="1">
    <source>
        <dbReference type="SAM" id="MobiDB-lite"/>
    </source>
</evidence>
<accession>A0A914HDB6</accession>
<feature type="region of interest" description="Disordered" evidence="1">
    <location>
        <begin position="83"/>
        <end position="168"/>
    </location>
</feature>
<feature type="compositionally biased region" description="Basic and acidic residues" evidence="1">
    <location>
        <begin position="135"/>
        <end position="144"/>
    </location>
</feature>
<feature type="compositionally biased region" description="Basic and acidic residues" evidence="1">
    <location>
        <begin position="158"/>
        <end position="167"/>
    </location>
</feature>
<dbReference type="AlphaFoldDB" id="A0A914HDB6"/>
<keyword evidence="2" id="KW-1185">Reference proteome</keyword>
<reference evidence="3" key="1">
    <citation type="submission" date="2022-11" db="UniProtKB">
        <authorList>
            <consortium name="WormBaseParasite"/>
        </authorList>
    </citation>
    <scope>IDENTIFICATION</scope>
</reference>
<sequence length="233" mass="24921">MVAAVFIIVTQCCACCKRKKKTKGPAVTFATASGLTSLGKLDKNDSAQDEPAFASGGQMTKLFNTWPIGFEIFVEKKQRGKTTKTKGTSAVVDKKSGTSKGTSAVVEKKSQSTKGTSEIAEKKSRGTSKGTSKAGDLKRDKKDQNVPAKGKKGRVVPAKKEDNKKDQNVPAKKITKFASVDDWDYKTLGHLDANIFVKNPPPAAPEGALPAINLARVHPKDTTFFDCSLGGRT</sequence>